<sequence>MAFDGITIANIVKELNNTIVGGKINKIAQPEADELLLTIKNNRTQYRLLISASASLPLIYFTEKNKPSPLTAPNFCMLLRKHIGSGKITAVTQPGLERVIELKIEHLNELGDLCHKTLVVEIMGKHSNIIFLNEERMILDSIKHVSLNMSSVREVLPGRDYFIPQTQEKQNPLTITEKEFYQIVCEKPMPVAKAIYTSLTGLSPAAAEEICSRSSIDGSEPTASLSEEARVHLYHTFARMMEDVTNGDFSPNIVYNEEGEPVEYAAFLLCKYDGFTVKKFQTISEVLELYYAQKNQITRIRQKSADLRRIVQTALDRNRKKFDLQSKQMRDTTKMDKYKVYGELINTYGYNLEEGCKSFQALNYYTNEEITIPLDATMTPQENAKKYFERYNKLKRTAQALEEQIADTESEILHLESIQAALDIARQENDLSQIKEELTEYGYIKKHASNNKKKMQSKSKPLHYISSDGYHIYVGKNNYQNEELTFKFATGNDWWFHAKKMAGSHVIVKSNNEELPDRTFEEAGRLAGYYSSGRTAPKVEIDYIQKKHVKKPNGSKPGFVVYYTNYSLIIEPDISGIQLVEE</sequence>
<proteinExistence type="inferred from homology"/>
<evidence type="ECO:0000256" key="2">
    <source>
        <dbReference type="ARBA" id="ARBA00022730"/>
    </source>
</evidence>
<dbReference type="EMBL" id="JACRTP010000002">
    <property type="protein sequence ID" value="MBC8628395.1"/>
    <property type="molecule type" value="Genomic_DNA"/>
</dbReference>
<dbReference type="InterPro" id="IPR043682">
    <property type="entry name" value="RqcH_bacterial"/>
</dbReference>
<evidence type="ECO:0000256" key="1">
    <source>
        <dbReference type="ARBA" id="ARBA00022555"/>
    </source>
</evidence>
<dbReference type="RefSeq" id="WP_187558505.1">
    <property type="nucleotide sequence ID" value="NZ_JACRTP010000002.1"/>
</dbReference>
<keyword evidence="3 5" id="KW-0694">RNA-binding</keyword>
<organism evidence="7 8">
    <name type="scientific">Blautia stercoris</name>
    <dbReference type="NCBI Taxonomy" id="871664"/>
    <lineage>
        <taxon>Bacteria</taxon>
        <taxon>Bacillati</taxon>
        <taxon>Bacillota</taxon>
        <taxon>Clostridia</taxon>
        <taxon>Lachnospirales</taxon>
        <taxon>Lachnospiraceae</taxon>
        <taxon>Blautia</taxon>
    </lineage>
</organism>
<dbReference type="Pfam" id="PF05670">
    <property type="entry name" value="NFACT-R_1"/>
    <property type="match status" value="1"/>
</dbReference>
<evidence type="ECO:0000256" key="4">
    <source>
        <dbReference type="ARBA" id="ARBA00022917"/>
    </source>
</evidence>
<comment type="function">
    <text evidence="5">Key component of the ribosome quality control system (RQC), a ribosome-associated complex that mediates the extraction of incompletely synthesized nascent chains from stalled ribosomes and their subsequent degradation. RqcH recruits Ala-charged tRNA, and with RqcP directs the elongation of stalled nascent chains on 50S ribosomal subunits, leading to non-templated C-terminal alanine extensions (Ala tail). The Ala tail promotes nascent chain degradation. May add between 1 and at least 8 Ala residues. Binds to stalled 50S ribosomal subunits.</text>
</comment>
<feature type="coiled-coil region" evidence="5">
    <location>
        <begin position="384"/>
        <end position="418"/>
    </location>
</feature>
<keyword evidence="8" id="KW-1185">Reference proteome</keyword>
<dbReference type="Pfam" id="PF05833">
    <property type="entry name" value="NFACT_N"/>
    <property type="match status" value="1"/>
</dbReference>
<evidence type="ECO:0000313" key="8">
    <source>
        <dbReference type="Proteomes" id="UP000661649"/>
    </source>
</evidence>
<reference evidence="7 8" key="1">
    <citation type="submission" date="2020-08" db="EMBL/GenBank/DDBJ databases">
        <title>Genome public.</title>
        <authorList>
            <person name="Liu C."/>
            <person name="Sun Q."/>
        </authorList>
    </citation>
    <scope>NUCLEOTIDE SEQUENCE [LARGE SCALE GENOMIC DNA]</scope>
    <source>
        <strain evidence="7 8">3_YM_SP_D4_24.mj</strain>
    </source>
</reference>
<dbReference type="Gene3D" id="2.30.310.10">
    <property type="entry name" value="ibrinogen binding protein from staphylococcus aureus domain"/>
    <property type="match status" value="1"/>
</dbReference>
<evidence type="ECO:0000259" key="6">
    <source>
        <dbReference type="Pfam" id="PF05670"/>
    </source>
</evidence>
<keyword evidence="4 5" id="KW-0648">Protein biosynthesis</keyword>
<comment type="similarity">
    <text evidence="5">Belongs to the NEMF family.</text>
</comment>
<comment type="subunit">
    <text evidence="5">Associates with stalled 50S ribosomal subunits. Binds to RqcP.</text>
</comment>
<dbReference type="Proteomes" id="UP000661649">
    <property type="component" value="Unassembled WGS sequence"/>
</dbReference>
<name>A0ABR7PC43_9FIRM</name>
<comment type="caution">
    <text evidence="7">The sequence shown here is derived from an EMBL/GenBank/DDBJ whole genome shotgun (WGS) entry which is preliminary data.</text>
</comment>
<keyword evidence="2 5" id="KW-0699">rRNA-binding</keyword>
<keyword evidence="5" id="KW-0175">Coiled coil</keyword>
<protein>
    <recommendedName>
        <fullName evidence="5">Rqc2 homolog RqcH</fullName>
        <shortName evidence="5">RqcH</shortName>
    </recommendedName>
</protein>
<keyword evidence="1 5" id="KW-0820">tRNA-binding</keyword>
<accession>A0ABR7PC43</accession>
<dbReference type="InterPro" id="IPR051608">
    <property type="entry name" value="RQC_Subunit_NEMF"/>
</dbReference>
<dbReference type="Gene3D" id="1.10.8.50">
    <property type="match status" value="1"/>
</dbReference>
<feature type="domain" description="NFACT RNA-binding" evidence="6">
    <location>
        <begin position="461"/>
        <end position="554"/>
    </location>
</feature>
<evidence type="ECO:0000256" key="3">
    <source>
        <dbReference type="ARBA" id="ARBA00022884"/>
    </source>
</evidence>
<gene>
    <name evidence="5" type="primary">rqcH</name>
    <name evidence="7" type="ORF">H8712_07145</name>
</gene>
<evidence type="ECO:0000256" key="5">
    <source>
        <dbReference type="HAMAP-Rule" id="MF_00844"/>
    </source>
</evidence>
<dbReference type="InterPro" id="IPR008532">
    <property type="entry name" value="NFACT_RNA-bd"/>
</dbReference>
<evidence type="ECO:0000313" key="7">
    <source>
        <dbReference type="EMBL" id="MBC8628395.1"/>
    </source>
</evidence>
<dbReference type="HAMAP" id="MF_00844_B">
    <property type="entry name" value="RqcH_B"/>
    <property type="match status" value="1"/>
</dbReference>
<dbReference type="PANTHER" id="PTHR15239">
    <property type="entry name" value="NUCLEAR EXPORT MEDIATOR FACTOR NEMF"/>
    <property type="match status" value="1"/>
</dbReference>
<dbReference type="PANTHER" id="PTHR15239:SF6">
    <property type="entry name" value="RIBOSOME QUALITY CONTROL COMPLEX SUBUNIT NEMF"/>
    <property type="match status" value="1"/>
</dbReference>